<evidence type="ECO:0008006" key="3">
    <source>
        <dbReference type="Google" id="ProtNLM"/>
    </source>
</evidence>
<evidence type="ECO:0000313" key="1">
    <source>
        <dbReference type="EMBL" id="GKU87096.1"/>
    </source>
</evidence>
<evidence type="ECO:0000313" key="2">
    <source>
        <dbReference type="Proteomes" id="UP001054252"/>
    </source>
</evidence>
<dbReference type="PROSITE" id="PS51343">
    <property type="entry name" value="PII_GLNB_DOM"/>
    <property type="match status" value="1"/>
</dbReference>
<gene>
    <name evidence="1" type="ORF">SLEP1_g1547</name>
</gene>
<reference evidence="1 2" key="1">
    <citation type="journal article" date="2021" name="Commun. Biol.">
        <title>The genome of Shorea leprosula (Dipterocarpaceae) highlights the ecological relevance of drought in aseasonal tropical rainforests.</title>
        <authorList>
            <person name="Ng K.K.S."/>
            <person name="Kobayashi M.J."/>
            <person name="Fawcett J.A."/>
            <person name="Hatakeyama M."/>
            <person name="Paape T."/>
            <person name="Ng C.H."/>
            <person name="Ang C.C."/>
            <person name="Tnah L.H."/>
            <person name="Lee C.T."/>
            <person name="Nishiyama T."/>
            <person name="Sese J."/>
            <person name="O'Brien M.J."/>
            <person name="Copetti D."/>
            <person name="Mohd Noor M.I."/>
            <person name="Ong R.C."/>
            <person name="Putra M."/>
            <person name="Sireger I.Z."/>
            <person name="Indrioko S."/>
            <person name="Kosugi Y."/>
            <person name="Izuno A."/>
            <person name="Isagi Y."/>
            <person name="Lee S.L."/>
            <person name="Shimizu K.K."/>
        </authorList>
    </citation>
    <scope>NUCLEOTIDE SEQUENCE [LARGE SCALE GENOMIC DNA]</scope>
    <source>
        <strain evidence="1">214</strain>
    </source>
</reference>
<dbReference type="Pfam" id="PF00543">
    <property type="entry name" value="P-II"/>
    <property type="match status" value="1"/>
</dbReference>
<comment type="caution">
    <text evidence="1">The sequence shown here is derived from an EMBL/GenBank/DDBJ whole genome shotgun (WGS) entry which is preliminary data.</text>
</comment>
<dbReference type="InterPro" id="IPR002187">
    <property type="entry name" value="N-reg_PII"/>
</dbReference>
<dbReference type="InterPro" id="IPR017918">
    <property type="entry name" value="N-reg_PII_CS"/>
</dbReference>
<dbReference type="PANTHER" id="PTHR30115">
    <property type="entry name" value="NITROGEN REGULATORY PROTEIN P-II"/>
    <property type="match status" value="1"/>
</dbReference>
<dbReference type="Gene3D" id="3.30.70.120">
    <property type="match status" value="1"/>
</dbReference>
<dbReference type="SUPFAM" id="SSF54913">
    <property type="entry name" value="GlnB-like"/>
    <property type="match status" value="1"/>
</dbReference>
<keyword evidence="2" id="KW-1185">Reference proteome</keyword>
<dbReference type="SMART" id="SM00938">
    <property type="entry name" value="P-II"/>
    <property type="match status" value="1"/>
</dbReference>
<dbReference type="Proteomes" id="UP001054252">
    <property type="component" value="Unassembled WGS sequence"/>
</dbReference>
<protein>
    <recommendedName>
        <fullName evidence="3">Nitrogen regulatory protein P-II</fullName>
    </recommendedName>
</protein>
<dbReference type="PROSITE" id="PS00638">
    <property type="entry name" value="PII_GLNB_CTER"/>
    <property type="match status" value="1"/>
</dbReference>
<dbReference type="GO" id="GO:0005829">
    <property type="term" value="C:cytosol"/>
    <property type="evidence" value="ECO:0007669"/>
    <property type="project" value="TreeGrafter"/>
</dbReference>
<organism evidence="1 2">
    <name type="scientific">Rubroshorea leprosula</name>
    <dbReference type="NCBI Taxonomy" id="152421"/>
    <lineage>
        <taxon>Eukaryota</taxon>
        <taxon>Viridiplantae</taxon>
        <taxon>Streptophyta</taxon>
        <taxon>Embryophyta</taxon>
        <taxon>Tracheophyta</taxon>
        <taxon>Spermatophyta</taxon>
        <taxon>Magnoliopsida</taxon>
        <taxon>eudicotyledons</taxon>
        <taxon>Gunneridae</taxon>
        <taxon>Pentapetalae</taxon>
        <taxon>rosids</taxon>
        <taxon>malvids</taxon>
        <taxon>Malvales</taxon>
        <taxon>Dipterocarpaceae</taxon>
        <taxon>Rubroshorea</taxon>
    </lineage>
</organism>
<name>A0AAV5HNP2_9ROSI</name>
<dbReference type="PANTHER" id="PTHR30115:SF11">
    <property type="entry name" value="NITROGEN REGULATORY PROTEIN P-II HOMOLOG"/>
    <property type="match status" value="1"/>
</dbReference>
<dbReference type="AlphaFoldDB" id="A0AAV5HNP2"/>
<dbReference type="InterPro" id="IPR015867">
    <property type="entry name" value="N-reg_PII/ATP_PRibTrfase_C"/>
</dbReference>
<dbReference type="GO" id="GO:0006808">
    <property type="term" value="P:regulation of nitrogen utilization"/>
    <property type="evidence" value="ECO:0007669"/>
    <property type="project" value="InterPro"/>
</dbReference>
<sequence length="72" mass="7590">MYEGLGLKGAQQRDMVVEAVIDQIIEEARTGEIGDGKIFLVPVSDVIRVCTGEHGGKAERMVGGQSDVSTAA</sequence>
<proteinExistence type="predicted"/>
<dbReference type="GO" id="GO:0009534">
    <property type="term" value="C:chloroplast thylakoid"/>
    <property type="evidence" value="ECO:0007669"/>
    <property type="project" value="TreeGrafter"/>
</dbReference>
<dbReference type="InterPro" id="IPR011322">
    <property type="entry name" value="N-reg_PII-like_a/b"/>
</dbReference>
<dbReference type="GO" id="GO:0005524">
    <property type="term" value="F:ATP binding"/>
    <property type="evidence" value="ECO:0007669"/>
    <property type="project" value="TreeGrafter"/>
</dbReference>
<accession>A0AAV5HNP2</accession>
<dbReference type="GO" id="GO:0030234">
    <property type="term" value="F:enzyme regulator activity"/>
    <property type="evidence" value="ECO:0007669"/>
    <property type="project" value="InterPro"/>
</dbReference>
<dbReference type="EMBL" id="BPVZ01000001">
    <property type="protein sequence ID" value="GKU87096.1"/>
    <property type="molecule type" value="Genomic_DNA"/>
</dbReference>